<dbReference type="AlphaFoldDB" id="A0A7D8Z387"/>
<evidence type="ECO:0000256" key="2">
    <source>
        <dbReference type="ARBA" id="ARBA00004496"/>
    </source>
</evidence>
<protein>
    <recommendedName>
        <fullName evidence="10">Translin</fullName>
    </recommendedName>
</protein>
<evidence type="ECO:0000256" key="3">
    <source>
        <dbReference type="ARBA" id="ARBA00005902"/>
    </source>
</evidence>
<reference evidence="8 9" key="1">
    <citation type="journal article" date="2019" name="PLoS Genet.">
        <title>Convergent evolution of linked mating-type loci in basidiomycete fungi.</title>
        <authorList>
            <person name="Sun S."/>
            <person name="Coelho M.A."/>
            <person name="Heitman J."/>
            <person name="Nowrousian M."/>
        </authorList>
    </citation>
    <scope>NUCLEOTIDE SEQUENCE [LARGE SCALE GENOMIC DNA]</scope>
    <source>
        <strain evidence="8 9">CBS 4282</strain>
    </source>
</reference>
<dbReference type="GO" id="GO:0005634">
    <property type="term" value="C:nucleus"/>
    <property type="evidence" value="ECO:0007669"/>
    <property type="project" value="UniProtKB-SubCell"/>
</dbReference>
<dbReference type="Pfam" id="PF01997">
    <property type="entry name" value="Translin"/>
    <property type="match status" value="1"/>
</dbReference>
<dbReference type="SUPFAM" id="SSF74784">
    <property type="entry name" value="Translin"/>
    <property type="match status" value="1"/>
</dbReference>
<comment type="similarity">
    <text evidence="3">Belongs to the translin family.</text>
</comment>
<dbReference type="PANTHER" id="PTHR10741">
    <property type="entry name" value="TRANSLIN AND TRANSLIN ASSOCIATED PROTEIN X"/>
    <property type="match status" value="1"/>
</dbReference>
<keyword evidence="6" id="KW-0238">DNA-binding</keyword>
<accession>A0A7D8Z387</accession>
<gene>
    <name evidence="8" type="ORF">VHUM_00241</name>
</gene>
<dbReference type="OrthoDB" id="829at2759"/>
<dbReference type="GO" id="GO:0003723">
    <property type="term" value="F:RNA binding"/>
    <property type="evidence" value="ECO:0007669"/>
    <property type="project" value="UniProtKB-KW"/>
</dbReference>
<dbReference type="EMBL" id="QKWK01000001">
    <property type="protein sequence ID" value="TXT15738.1"/>
    <property type="molecule type" value="Genomic_DNA"/>
</dbReference>
<dbReference type="InterPro" id="IPR036081">
    <property type="entry name" value="Translin_sf"/>
</dbReference>
<dbReference type="Proteomes" id="UP000473826">
    <property type="component" value="Unassembled WGS sequence"/>
</dbReference>
<dbReference type="InterPro" id="IPR033956">
    <property type="entry name" value="Translin"/>
</dbReference>
<sequence>MSAASDRSSVESTLTSAIQQLERESALKKTIRESTEPVEDIVRTSTAELNHLHSSPASKHEAIATKALETIATAHPHWVAISALIPKGEFYRYQFAVAPLLKSLVTNIALARFILHDELVPAFTAASLMGLQGEDIGELQLGSDEYLQGVIGMVNELPRLSVNSVTAQSFALPGRIASFVNDIFASYSMLNLRNDALRRKFDSLKYDLKRCEDVVYDLTLRGLGPAPTA</sequence>
<proteinExistence type="inferred from homology"/>
<keyword evidence="4" id="KW-0963">Cytoplasm</keyword>
<comment type="subcellular location">
    <subcellularLocation>
        <location evidence="2">Cytoplasm</location>
    </subcellularLocation>
    <subcellularLocation>
        <location evidence="1">Nucleus</location>
    </subcellularLocation>
</comment>
<dbReference type="Gene3D" id="1.20.58.190">
    <property type="entry name" value="Translin, domain 1"/>
    <property type="match status" value="1"/>
</dbReference>
<evidence type="ECO:0000256" key="7">
    <source>
        <dbReference type="ARBA" id="ARBA00023242"/>
    </source>
</evidence>
<keyword evidence="5" id="KW-0694">RNA-binding</keyword>
<dbReference type="GO" id="GO:0043565">
    <property type="term" value="F:sequence-specific DNA binding"/>
    <property type="evidence" value="ECO:0007669"/>
    <property type="project" value="InterPro"/>
</dbReference>
<dbReference type="GO" id="GO:0016070">
    <property type="term" value="P:RNA metabolic process"/>
    <property type="evidence" value="ECO:0007669"/>
    <property type="project" value="InterPro"/>
</dbReference>
<evidence type="ECO:0000256" key="6">
    <source>
        <dbReference type="ARBA" id="ARBA00023125"/>
    </source>
</evidence>
<evidence type="ECO:0000313" key="8">
    <source>
        <dbReference type="EMBL" id="TXT15738.1"/>
    </source>
</evidence>
<dbReference type="CDD" id="cd14819">
    <property type="entry name" value="Translin"/>
    <property type="match status" value="1"/>
</dbReference>
<evidence type="ECO:0000313" key="9">
    <source>
        <dbReference type="Proteomes" id="UP000473826"/>
    </source>
</evidence>
<evidence type="ECO:0000256" key="4">
    <source>
        <dbReference type="ARBA" id="ARBA00022490"/>
    </source>
</evidence>
<organism evidence="8 9">
    <name type="scientific">Vanrija humicola</name>
    <name type="common">Yeast</name>
    <name type="synonym">Cryptococcus humicola</name>
    <dbReference type="NCBI Taxonomy" id="5417"/>
    <lineage>
        <taxon>Eukaryota</taxon>
        <taxon>Fungi</taxon>
        <taxon>Dikarya</taxon>
        <taxon>Basidiomycota</taxon>
        <taxon>Agaricomycotina</taxon>
        <taxon>Tremellomycetes</taxon>
        <taxon>Trichosporonales</taxon>
        <taxon>Trichosporonaceae</taxon>
        <taxon>Vanrija</taxon>
    </lineage>
</organism>
<comment type="caution">
    <text evidence="8">The sequence shown here is derived from an EMBL/GenBank/DDBJ whole genome shotgun (WGS) entry which is preliminary data.</text>
</comment>
<keyword evidence="7" id="KW-0539">Nucleus</keyword>
<dbReference type="GO" id="GO:0003697">
    <property type="term" value="F:single-stranded DNA binding"/>
    <property type="evidence" value="ECO:0007669"/>
    <property type="project" value="InterPro"/>
</dbReference>
<dbReference type="Gene3D" id="1.20.58.200">
    <property type="entry name" value="Translin, domain 2"/>
    <property type="match status" value="1"/>
</dbReference>
<evidence type="ECO:0000256" key="1">
    <source>
        <dbReference type="ARBA" id="ARBA00004123"/>
    </source>
</evidence>
<evidence type="ECO:0008006" key="10">
    <source>
        <dbReference type="Google" id="ProtNLM"/>
    </source>
</evidence>
<dbReference type="InterPro" id="IPR016069">
    <property type="entry name" value="Translin_C"/>
</dbReference>
<keyword evidence="9" id="KW-1185">Reference proteome</keyword>
<evidence type="ECO:0000256" key="5">
    <source>
        <dbReference type="ARBA" id="ARBA00022884"/>
    </source>
</evidence>
<dbReference type="GO" id="GO:0005737">
    <property type="term" value="C:cytoplasm"/>
    <property type="evidence" value="ECO:0007669"/>
    <property type="project" value="UniProtKB-SubCell"/>
</dbReference>
<dbReference type="InterPro" id="IPR002848">
    <property type="entry name" value="Translin_fam"/>
</dbReference>
<name>A0A7D8Z387_VANHU</name>
<dbReference type="InterPro" id="IPR016068">
    <property type="entry name" value="Translin_N"/>
</dbReference>